<name>A0ABQ5IL09_9ASTR</name>
<protein>
    <submittedName>
        <fullName evidence="2">Uncharacterized protein</fullName>
    </submittedName>
</protein>
<evidence type="ECO:0000313" key="3">
    <source>
        <dbReference type="Proteomes" id="UP001151760"/>
    </source>
</evidence>
<sequence>MEPEIRHSGGHVHAGLRSWPSSLRSTELQAADRRRQAVITDLLKADYRRQRQLVETLKIVKEPKASDDRETETAGTSRILQRQQLTRGGW</sequence>
<gene>
    <name evidence="2" type="ORF">Tco_1111232</name>
</gene>
<keyword evidence="3" id="KW-1185">Reference proteome</keyword>
<organism evidence="2 3">
    <name type="scientific">Tanacetum coccineum</name>
    <dbReference type="NCBI Taxonomy" id="301880"/>
    <lineage>
        <taxon>Eukaryota</taxon>
        <taxon>Viridiplantae</taxon>
        <taxon>Streptophyta</taxon>
        <taxon>Embryophyta</taxon>
        <taxon>Tracheophyta</taxon>
        <taxon>Spermatophyta</taxon>
        <taxon>Magnoliopsida</taxon>
        <taxon>eudicotyledons</taxon>
        <taxon>Gunneridae</taxon>
        <taxon>Pentapetalae</taxon>
        <taxon>asterids</taxon>
        <taxon>campanulids</taxon>
        <taxon>Asterales</taxon>
        <taxon>Asteraceae</taxon>
        <taxon>Asteroideae</taxon>
        <taxon>Anthemideae</taxon>
        <taxon>Anthemidinae</taxon>
        <taxon>Tanacetum</taxon>
    </lineage>
</organism>
<evidence type="ECO:0000313" key="2">
    <source>
        <dbReference type="EMBL" id="GJU00894.1"/>
    </source>
</evidence>
<feature type="compositionally biased region" description="Polar residues" evidence="1">
    <location>
        <begin position="73"/>
        <end position="90"/>
    </location>
</feature>
<reference evidence="2" key="1">
    <citation type="journal article" date="2022" name="Int. J. Mol. Sci.">
        <title>Draft Genome of Tanacetum Coccineum: Genomic Comparison of Closely Related Tanacetum-Family Plants.</title>
        <authorList>
            <person name="Yamashiro T."/>
            <person name="Shiraishi A."/>
            <person name="Nakayama K."/>
            <person name="Satake H."/>
        </authorList>
    </citation>
    <scope>NUCLEOTIDE SEQUENCE</scope>
</reference>
<dbReference type="Proteomes" id="UP001151760">
    <property type="component" value="Unassembled WGS sequence"/>
</dbReference>
<accession>A0ABQ5IL09</accession>
<dbReference type="EMBL" id="BQNB010020909">
    <property type="protein sequence ID" value="GJU00894.1"/>
    <property type="molecule type" value="Genomic_DNA"/>
</dbReference>
<comment type="caution">
    <text evidence="2">The sequence shown here is derived from an EMBL/GenBank/DDBJ whole genome shotgun (WGS) entry which is preliminary data.</text>
</comment>
<feature type="region of interest" description="Disordered" evidence="1">
    <location>
        <begin position="63"/>
        <end position="90"/>
    </location>
</feature>
<evidence type="ECO:0000256" key="1">
    <source>
        <dbReference type="SAM" id="MobiDB-lite"/>
    </source>
</evidence>
<feature type="region of interest" description="Disordered" evidence="1">
    <location>
        <begin position="1"/>
        <end position="27"/>
    </location>
</feature>
<reference evidence="2" key="2">
    <citation type="submission" date="2022-01" db="EMBL/GenBank/DDBJ databases">
        <authorList>
            <person name="Yamashiro T."/>
            <person name="Shiraishi A."/>
            <person name="Satake H."/>
            <person name="Nakayama K."/>
        </authorList>
    </citation>
    <scope>NUCLEOTIDE SEQUENCE</scope>
</reference>
<proteinExistence type="predicted"/>
<feature type="compositionally biased region" description="Basic and acidic residues" evidence="1">
    <location>
        <begin position="63"/>
        <end position="72"/>
    </location>
</feature>